<sequence>MVVPQGPHRGGGQYHLSIASPSISQLHVPAWAPEVAPIPLPPETSLYIGPIGRKEEMRPLANRALSLKTIAKYHREYALAYLDGSSTGNTGNGVQDLHLMAR</sequence>
<evidence type="ECO:0000313" key="1">
    <source>
        <dbReference type="EMBL" id="GFN92290.1"/>
    </source>
</evidence>
<keyword evidence="2" id="KW-1185">Reference proteome</keyword>
<gene>
    <name evidence="1" type="ORF">PoB_001879600</name>
</gene>
<accession>A0AAV3ZCC4</accession>
<protein>
    <submittedName>
        <fullName evidence="1">Uncharacterized protein</fullName>
    </submittedName>
</protein>
<comment type="caution">
    <text evidence="1">The sequence shown here is derived from an EMBL/GenBank/DDBJ whole genome shotgun (WGS) entry which is preliminary data.</text>
</comment>
<name>A0AAV3ZCC4_9GAST</name>
<dbReference type="AlphaFoldDB" id="A0AAV3ZCC4"/>
<reference evidence="1 2" key="1">
    <citation type="journal article" date="2021" name="Elife">
        <title>Chloroplast acquisition without the gene transfer in kleptoplastic sea slugs, Plakobranchus ocellatus.</title>
        <authorList>
            <person name="Maeda T."/>
            <person name="Takahashi S."/>
            <person name="Yoshida T."/>
            <person name="Shimamura S."/>
            <person name="Takaki Y."/>
            <person name="Nagai Y."/>
            <person name="Toyoda A."/>
            <person name="Suzuki Y."/>
            <person name="Arimoto A."/>
            <person name="Ishii H."/>
            <person name="Satoh N."/>
            <person name="Nishiyama T."/>
            <person name="Hasebe M."/>
            <person name="Maruyama T."/>
            <person name="Minagawa J."/>
            <person name="Obokata J."/>
            <person name="Shigenobu S."/>
        </authorList>
    </citation>
    <scope>NUCLEOTIDE SEQUENCE [LARGE SCALE GENOMIC DNA]</scope>
</reference>
<organism evidence="1 2">
    <name type="scientific">Plakobranchus ocellatus</name>
    <dbReference type="NCBI Taxonomy" id="259542"/>
    <lineage>
        <taxon>Eukaryota</taxon>
        <taxon>Metazoa</taxon>
        <taxon>Spiralia</taxon>
        <taxon>Lophotrochozoa</taxon>
        <taxon>Mollusca</taxon>
        <taxon>Gastropoda</taxon>
        <taxon>Heterobranchia</taxon>
        <taxon>Euthyneura</taxon>
        <taxon>Panpulmonata</taxon>
        <taxon>Sacoglossa</taxon>
        <taxon>Placobranchoidea</taxon>
        <taxon>Plakobranchidae</taxon>
        <taxon>Plakobranchus</taxon>
    </lineage>
</organism>
<evidence type="ECO:0000313" key="2">
    <source>
        <dbReference type="Proteomes" id="UP000735302"/>
    </source>
</evidence>
<dbReference type="EMBL" id="BLXT01002238">
    <property type="protein sequence ID" value="GFN92290.1"/>
    <property type="molecule type" value="Genomic_DNA"/>
</dbReference>
<proteinExistence type="predicted"/>
<dbReference type="Proteomes" id="UP000735302">
    <property type="component" value="Unassembled WGS sequence"/>
</dbReference>